<evidence type="ECO:0000313" key="2">
    <source>
        <dbReference type="Proteomes" id="UP000887561"/>
    </source>
</evidence>
<feature type="compositionally biased region" description="Basic and acidic residues" evidence="1">
    <location>
        <begin position="148"/>
        <end position="163"/>
    </location>
</feature>
<keyword evidence="2" id="KW-1185">Reference proteome</keyword>
<feature type="compositionally biased region" description="Low complexity" evidence="1">
    <location>
        <begin position="258"/>
        <end position="274"/>
    </location>
</feature>
<organism evidence="2 3">
    <name type="scientific">Meloidogyne javanica</name>
    <name type="common">Root-knot nematode worm</name>
    <dbReference type="NCBI Taxonomy" id="6303"/>
    <lineage>
        <taxon>Eukaryota</taxon>
        <taxon>Metazoa</taxon>
        <taxon>Ecdysozoa</taxon>
        <taxon>Nematoda</taxon>
        <taxon>Chromadorea</taxon>
        <taxon>Rhabditida</taxon>
        <taxon>Tylenchina</taxon>
        <taxon>Tylenchomorpha</taxon>
        <taxon>Tylenchoidea</taxon>
        <taxon>Meloidogynidae</taxon>
        <taxon>Meloidogyninae</taxon>
        <taxon>Meloidogyne</taxon>
        <taxon>Meloidogyne incognita group</taxon>
    </lineage>
</organism>
<evidence type="ECO:0000313" key="3">
    <source>
        <dbReference type="WBParaSite" id="scaffold34786_cov228.g21732"/>
    </source>
</evidence>
<feature type="compositionally biased region" description="Low complexity" evidence="1">
    <location>
        <begin position="164"/>
        <end position="192"/>
    </location>
</feature>
<sequence>MSCFLPNGTKRPILDVNSEYLVRFIETFEAWKDRRIGQIILEFTDQKEMNDFIEAFERKENPSTSFSSPRFPSNNNGIYKHIDDQKTQRNSPNIFSRVRVEKENDNRVGEHLRQFGGRGNVGTGSFGGKSSTENNTNNNNRVNNNSFGRDEDRNGGWNSRDRSSSFGGRRNGSNNSRLQYNKGNDIGNNGINGDDKVEDNNARQFGNAAGGGFGSRRGPGKKGRIPRPYASEWENSVVSPRNEQIQNFKNQDKFGNENLNNNGRSVSSLSSPSTLMKDKNDDFYNEAETRPASAAASHFNKYRTKPPSLASEDDEGRNTMLIRKIKLGFSIERILEDLQNFGDIIEYKQLDETTAIFKFLDASEAELAAKVVSKNSNLFGNMAIFELQR</sequence>
<feature type="compositionally biased region" description="Gly residues" evidence="1">
    <location>
        <begin position="208"/>
        <end position="217"/>
    </location>
</feature>
<dbReference type="AlphaFoldDB" id="A0A915MA20"/>
<evidence type="ECO:0000256" key="1">
    <source>
        <dbReference type="SAM" id="MobiDB-lite"/>
    </source>
</evidence>
<feature type="region of interest" description="Disordered" evidence="1">
    <location>
        <begin position="254"/>
        <end position="274"/>
    </location>
</feature>
<feature type="compositionally biased region" description="Basic and acidic residues" evidence="1">
    <location>
        <begin position="98"/>
        <end position="113"/>
    </location>
</feature>
<dbReference type="WBParaSite" id="scaffold34786_cov228.g21732">
    <property type="protein sequence ID" value="scaffold34786_cov228.g21732"/>
    <property type="gene ID" value="scaffold34786_cov228.g21732"/>
</dbReference>
<reference evidence="3" key="1">
    <citation type="submission" date="2022-11" db="UniProtKB">
        <authorList>
            <consortium name="WormBaseParasite"/>
        </authorList>
    </citation>
    <scope>IDENTIFICATION</scope>
</reference>
<proteinExistence type="predicted"/>
<feature type="compositionally biased region" description="Low complexity" evidence="1">
    <location>
        <begin position="134"/>
        <end position="145"/>
    </location>
</feature>
<accession>A0A915MA20</accession>
<dbReference type="Proteomes" id="UP000887561">
    <property type="component" value="Unplaced"/>
</dbReference>
<name>A0A915MA20_MELJA</name>
<feature type="region of interest" description="Disordered" evidence="1">
    <location>
        <begin position="80"/>
        <end position="227"/>
    </location>
</feature>
<protein>
    <submittedName>
        <fullName evidence="3">RRM domain-containing protein</fullName>
    </submittedName>
</protein>
<feature type="region of interest" description="Disordered" evidence="1">
    <location>
        <begin position="294"/>
        <end position="315"/>
    </location>
</feature>
<feature type="compositionally biased region" description="Gly residues" evidence="1">
    <location>
        <begin position="116"/>
        <end position="127"/>
    </location>
</feature>